<keyword evidence="1" id="KW-0812">Transmembrane</keyword>
<dbReference type="Proteomes" id="UP000245812">
    <property type="component" value="Unassembled WGS sequence"/>
</dbReference>
<dbReference type="EMBL" id="QGHC01000001">
    <property type="protein sequence ID" value="PWK93016.1"/>
    <property type="molecule type" value="Genomic_DNA"/>
</dbReference>
<gene>
    <name evidence="2" type="ORF">C7456_101365</name>
</gene>
<name>A0A316IJP4_9GAMM</name>
<evidence type="ECO:0000313" key="2">
    <source>
        <dbReference type="EMBL" id="PWK93016.1"/>
    </source>
</evidence>
<organism evidence="2 3">
    <name type="scientific">Fulvimonas soli</name>
    <dbReference type="NCBI Taxonomy" id="155197"/>
    <lineage>
        <taxon>Bacteria</taxon>
        <taxon>Pseudomonadati</taxon>
        <taxon>Pseudomonadota</taxon>
        <taxon>Gammaproteobacteria</taxon>
        <taxon>Lysobacterales</taxon>
        <taxon>Rhodanobacteraceae</taxon>
        <taxon>Fulvimonas</taxon>
    </lineage>
</organism>
<proteinExistence type="predicted"/>
<sequence length="279" mass="29127">MDTSPPAGFVTPPPASPRRHVALTMALAAGALAVGVAAGWLAGLRGWPMQMPHPRAQVAPAHPPAPSTLDGGALLAPAQRDALAALLLAHDGFAHDLAFLLAASLRDRCAPAHAHELARMAVAAHLPVLDGATVALQGRPELRGAAYALIRRLAATAPCGRPLDVAIGRYRATLDPERYAAAFPDSYFDPGLDAPPPDVAGRDLGERGADPCTSIVYAVLPLDAERAWECLGLRATLRRRLQETCAAGLHDAPAADAQTAARLAASIHDDLERLPAMCR</sequence>
<evidence type="ECO:0000256" key="1">
    <source>
        <dbReference type="SAM" id="Phobius"/>
    </source>
</evidence>
<reference evidence="2 3" key="1">
    <citation type="submission" date="2018-05" db="EMBL/GenBank/DDBJ databases">
        <title>Genomic Encyclopedia of Type Strains, Phase IV (KMG-IV): sequencing the most valuable type-strain genomes for metagenomic binning, comparative biology and taxonomic classification.</title>
        <authorList>
            <person name="Goeker M."/>
        </authorList>
    </citation>
    <scope>NUCLEOTIDE SEQUENCE [LARGE SCALE GENOMIC DNA]</scope>
    <source>
        <strain evidence="2 3">DSM 14263</strain>
    </source>
</reference>
<keyword evidence="3" id="KW-1185">Reference proteome</keyword>
<dbReference type="RefSeq" id="WP_170120147.1">
    <property type="nucleotide sequence ID" value="NZ_MSZV01000048.1"/>
</dbReference>
<accession>A0A316IJP4</accession>
<comment type="caution">
    <text evidence="2">The sequence shown here is derived from an EMBL/GenBank/DDBJ whole genome shotgun (WGS) entry which is preliminary data.</text>
</comment>
<dbReference type="AlphaFoldDB" id="A0A316IJP4"/>
<feature type="transmembrane region" description="Helical" evidence="1">
    <location>
        <begin position="20"/>
        <end position="42"/>
    </location>
</feature>
<protein>
    <submittedName>
        <fullName evidence="2">Uncharacterized protein</fullName>
    </submittedName>
</protein>
<keyword evidence="1" id="KW-1133">Transmembrane helix</keyword>
<keyword evidence="1" id="KW-0472">Membrane</keyword>
<evidence type="ECO:0000313" key="3">
    <source>
        <dbReference type="Proteomes" id="UP000245812"/>
    </source>
</evidence>